<comment type="caution">
    <text evidence="4">The sequence shown here is derived from an EMBL/GenBank/DDBJ whole genome shotgun (WGS) entry which is preliminary data.</text>
</comment>
<dbReference type="EMBL" id="BAABDS010000051">
    <property type="protein sequence ID" value="GAA3722151.1"/>
    <property type="molecule type" value="Genomic_DNA"/>
</dbReference>
<dbReference type="InterPro" id="IPR058792">
    <property type="entry name" value="Beta-barrel_RND_2"/>
</dbReference>
<proteinExistence type="inferred from homology"/>
<evidence type="ECO:0000259" key="3">
    <source>
        <dbReference type="Pfam" id="PF25954"/>
    </source>
</evidence>
<evidence type="ECO:0000256" key="2">
    <source>
        <dbReference type="SAM" id="Phobius"/>
    </source>
</evidence>
<comment type="similarity">
    <text evidence="1">Belongs to the membrane fusion protein (MFP) (TC 8.A.1) family.</text>
</comment>
<evidence type="ECO:0000256" key="1">
    <source>
        <dbReference type="ARBA" id="ARBA00009477"/>
    </source>
</evidence>
<dbReference type="Gene3D" id="1.10.287.470">
    <property type="entry name" value="Helix hairpin bin"/>
    <property type="match status" value="1"/>
</dbReference>
<feature type="transmembrane region" description="Helical" evidence="2">
    <location>
        <begin position="15"/>
        <end position="31"/>
    </location>
</feature>
<sequence>MAVGAFTQWLARHKGLGWILFVVVVALFWLWRGEVYQARVNEPEMEGTAAPGLPAVEVTRLDAEPYQPTLMLQGQLLPQRSQVLQAQVSGTVVEVPELGETAAEGELLLTLSDDGRRVELTRADAELTLRQAEVTGAARLRRNQLISETGYLSLKSATAAAEAELAEARLAVSRTRIAAPFAGSVDARPVEQGDFVQAGDALLTLVDVSTLKLHAAVPQQQVAGLTPGLPVTAVMLDGRELSGRLSFVAQAADTATRSFALEARLNNPHGWRVAGASAGLNITLPTRQAFRLSPALLALDDNGRTGVYLVDEQDRAKLVPVTLLSISTDQAWVSGLPQPARIITRGAGFMTDGAPVRIYEPQS</sequence>
<accession>A0ABP7EU70</accession>
<dbReference type="NCBIfam" id="TIGR01730">
    <property type="entry name" value="RND_mfp"/>
    <property type="match status" value="1"/>
</dbReference>
<dbReference type="Gene3D" id="2.40.50.100">
    <property type="match status" value="1"/>
</dbReference>
<name>A0ABP7EU70_9GAMM</name>
<protein>
    <submittedName>
        <fullName evidence="4">Multidrug efflux RND transporter periplasmic adaptor subunit VexE</fullName>
    </submittedName>
</protein>
<dbReference type="Gene3D" id="2.40.420.20">
    <property type="match status" value="1"/>
</dbReference>
<keyword evidence="2" id="KW-0812">Transmembrane</keyword>
<dbReference type="InterPro" id="IPR006143">
    <property type="entry name" value="RND_pump_MFP"/>
</dbReference>
<gene>
    <name evidence="4" type="primary">vexE</name>
    <name evidence="4" type="ORF">GCM10022421_33490</name>
</gene>
<dbReference type="Proteomes" id="UP001501479">
    <property type="component" value="Unassembled WGS sequence"/>
</dbReference>
<feature type="domain" description="CusB-like beta-barrel" evidence="3">
    <location>
        <begin position="213"/>
        <end position="282"/>
    </location>
</feature>
<dbReference type="SUPFAM" id="SSF111369">
    <property type="entry name" value="HlyD-like secretion proteins"/>
    <property type="match status" value="1"/>
</dbReference>
<reference evidence="5" key="1">
    <citation type="journal article" date="2019" name="Int. J. Syst. Evol. Microbiol.">
        <title>The Global Catalogue of Microorganisms (GCM) 10K type strain sequencing project: providing services to taxonomists for standard genome sequencing and annotation.</title>
        <authorList>
            <consortium name="The Broad Institute Genomics Platform"/>
            <consortium name="The Broad Institute Genome Sequencing Center for Infectious Disease"/>
            <person name="Wu L."/>
            <person name="Ma J."/>
        </authorList>
    </citation>
    <scope>NUCLEOTIDE SEQUENCE [LARGE SCALE GENOMIC DNA]</scope>
    <source>
        <strain evidence="5">JCM 17329</strain>
    </source>
</reference>
<dbReference type="Pfam" id="PF25954">
    <property type="entry name" value="Beta-barrel_RND_2"/>
    <property type="match status" value="1"/>
</dbReference>
<dbReference type="RefSeq" id="WP_344965922.1">
    <property type="nucleotide sequence ID" value="NZ_BAABDS010000051.1"/>
</dbReference>
<dbReference type="Gene3D" id="2.40.30.170">
    <property type="match status" value="1"/>
</dbReference>
<organism evidence="4 5">
    <name type="scientific">Oceanisphaera sediminis</name>
    <dbReference type="NCBI Taxonomy" id="981381"/>
    <lineage>
        <taxon>Bacteria</taxon>
        <taxon>Pseudomonadati</taxon>
        <taxon>Pseudomonadota</taxon>
        <taxon>Gammaproteobacteria</taxon>
        <taxon>Aeromonadales</taxon>
        <taxon>Aeromonadaceae</taxon>
        <taxon>Oceanisphaera</taxon>
    </lineage>
</organism>
<keyword evidence="2" id="KW-0472">Membrane</keyword>
<dbReference type="PANTHER" id="PTHR30469:SF29">
    <property type="entry name" value="BLR2860 PROTEIN"/>
    <property type="match status" value="1"/>
</dbReference>
<keyword evidence="5" id="KW-1185">Reference proteome</keyword>
<evidence type="ECO:0000313" key="4">
    <source>
        <dbReference type="EMBL" id="GAA3722151.1"/>
    </source>
</evidence>
<keyword evidence="2" id="KW-1133">Transmembrane helix</keyword>
<dbReference type="PANTHER" id="PTHR30469">
    <property type="entry name" value="MULTIDRUG RESISTANCE PROTEIN MDTA"/>
    <property type="match status" value="1"/>
</dbReference>
<evidence type="ECO:0000313" key="5">
    <source>
        <dbReference type="Proteomes" id="UP001501479"/>
    </source>
</evidence>